<protein>
    <submittedName>
        <fullName evidence="11">Phosphonate ABC transporter ATP-binding protein</fullName>
    </submittedName>
</protein>
<dbReference type="InterPro" id="IPR003439">
    <property type="entry name" value="ABC_transporter-like_ATP-bd"/>
</dbReference>
<keyword evidence="4" id="KW-0997">Cell inner membrane</keyword>
<feature type="region of interest" description="Disordered" evidence="9">
    <location>
        <begin position="266"/>
        <end position="294"/>
    </location>
</feature>
<evidence type="ECO:0000256" key="2">
    <source>
        <dbReference type="ARBA" id="ARBA00022448"/>
    </source>
</evidence>
<evidence type="ECO:0000256" key="8">
    <source>
        <dbReference type="ARBA" id="ARBA00023136"/>
    </source>
</evidence>
<evidence type="ECO:0000259" key="10">
    <source>
        <dbReference type="PROSITE" id="PS50893"/>
    </source>
</evidence>
<dbReference type="CDD" id="cd03256">
    <property type="entry name" value="ABC_PhnC_transporter"/>
    <property type="match status" value="1"/>
</dbReference>
<gene>
    <name evidence="11" type="primary">phnC</name>
    <name evidence="11" type="ORF">LPB19_01290</name>
</gene>
<keyword evidence="8" id="KW-0472">Membrane</keyword>
<dbReference type="InterPro" id="IPR027417">
    <property type="entry name" value="P-loop_NTPase"/>
</dbReference>
<dbReference type="InterPro" id="IPR017871">
    <property type="entry name" value="ABC_transporter-like_CS"/>
</dbReference>
<name>A0ABX7MS14_9GAMM</name>
<keyword evidence="5" id="KW-0547">Nucleotide-binding</keyword>
<evidence type="ECO:0000256" key="4">
    <source>
        <dbReference type="ARBA" id="ARBA00022519"/>
    </source>
</evidence>
<keyword evidence="7" id="KW-1278">Translocase</keyword>
<accession>A0ABX7MS14</accession>
<dbReference type="Proteomes" id="UP000663555">
    <property type="component" value="Chromosome"/>
</dbReference>
<evidence type="ECO:0000256" key="3">
    <source>
        <dbReference type="ARBA" id="ARBA00022475"/>
    </source>
</evidence>
<dbReference type="Gene3D" id="3.40.50.300">
    <property type="entry name" value="P-loop containing nucleotide triphosphate hydrolases"/>
    <property type="match status" value="1"/>
</dbReference>
<evidence type="ECO:0000256" key="7">
    <source>
        <dbReference type="ARBA" id="ARBA00022967"/>
    </source>
</evidence>
<dbReference type="InterPro" id="IPR003593">
    <property type="entry name" value="AAA+_ATPase"/>
</dbReference>
<dbReference type="SMART" id="SM00382">
    <property type="entry name" value="AAA"/>
    <property type="match status" value="1"/>
</dbReference>
<dbReference type="NCBIfam" id="TIGR02315">
    <property type="entry name" value="ABC_phnC"/>
    <property type="match status" value="1"/>
</dbReference>
<evidence type="ECO:0000256" key="1">
    <source>
        <dbReference type="ARBA" id="ARBA00004417"/>
    </source>
</evidence>
<dbReference type="PANTHER" id="PTHR43166">
    <property type="entry name" value="AMINO ACID IMPORT ATP-BINDING PROTEIN"/>
    <property type="match status" value="1"/>
</dbReference>
<feature type="domain" description="ABC transporter" evidence="10">
    <location>
        <begin position="24"/>
        <end position="268"/>
    </location>
</feature>
<keyword evidence="2" id="KW-0813">Transport</keyword>
<dbReference type="PANTHER" id="PTHR43166:SF6">
    <property type="entry name" value="PHOSPHONATES IMPORT ATP-BINDING PROTEIN PHNC"/>
    <property type="match status" value="1"/>
</dbReference>
<comment type="subcellular location">
    <subcellularLocation>
        <location evidence="1">Cell inner membrane</location>
        <topology evidence="1">Peripheral membrane protein</topology>
    </subcellularLocation>
</comment>
<keyword evidence="6 11" id="KW-0067">ATP-binding</keyword>
<dbReference type="GO" id="GO:0005524">
    <property type="term" value="F:ATP binding"/>
    <property type="evidence" value="ECO:0007669"/>
    <property type="project" value="UniProtKB-KW"/>
</dbReference>
<dbReference type="InterPro" id="IPR012693">
    <property type="entry name" value="ABC_transpr_PhnC"/>
</dbReference>
<dbReference type="PROSITE" id="PS00211">
    <property type="entry name" value="ABC_TRANSPORTER_1"/>
    <property type="match status" value="1"/>
</dbReference>
<proteinExistence type="predicted"/>
<evidence type="ECO:0000256" key="5">
    <source>
        <dbReference type="ARBA" id="ARBA00022741"/>
    </source>
</evidence>
<feature type="compositionally biased region" description="Basic and acidic residues" evidence="9">
    <location>
        <begin position="273"/>
        <end position="294"/>
    </location>
</feature>
<dbReference type="PROSITE" id="PS50893">
    <property type="entry name" value="ABC_TRANSPORTER_2"/>
    <property type="match status" value="1"/>
</dbReference>
<evidence type="ECO:0000256" key="9">
    <source>
        <dbReference type="SAM" id="MobiDB-lite"/>
    </source>
</evidence>
<evidence type="ECO:0000313" key="12">
    <source>
        <dbReference type="Proteomes" id="UP000663555"/>
    </source>
</evidence>
<organism evidence="11 12">
    <name type="scientific">Marinobacter salinisoli</name>
    <dbReference type="NCBI Taxonomy" id="2769486"/>
    <lineage>
        <taxon>Bacteria</taxon>
        <taxon>Pseudomonadati</taxon>
        <taxon>Pseudomonadota</taxon>
        <taxon>Gammaproteobacteria</taxon>
        <taxon>Pseudomonadales</taxon>
        <taxon>Marinobacteraceae</taxon>
        <taxon>Marinobacter</taxon>
    </lineage>
</organism>
<sequence>MGSGSTAARFFHFFACLLGNEPVLELEKLSKAYTSGEYALKDVSFTIEKGQVVALIGPSGAGKSTLIRCINRLVDPTSGTASLNGTNITAMPTRKLREVRRQMGMIFQDYALVDRLSVMENILSGRLGYVGFWRSLFRKFGPEAENDAFGLLEKVGLPGYEDKRADALSGGQRQRVGIARALIQNPSLLLVDEPTASLDPKTARQVMRLIQDLCHERNLAAIINIHDVALAQQFVERVIGLKDGQVAYDGPPDGLTPEVLTEIYGEEDWSATARKDDDEGGPEKETPAAFAVEK</sequence>
<evidence type="ECO:0000256" key="6">
    <source>
        <dbReference type="ARBA" id="ARBA00022840"/>
    </source>
</evidence>
<keyword evidence="3" id="KW-1003">Cell membrane</keyword>
<dbReference type="EMBL" id="CP071247">
    <property type="protein sequence ID" value="QSP95086.1"/>
    <property type="molecule type" value="Genomic_DNA"/>
</dbReference>
<dbReference type="Pfam" id="PF00005">
    <property type="entry name" value="ABC_tran"/>
    <property type="match status" value="1"/>
</dbReference>
<dbReference type="SUPFAM" id="SSF52540">
    <property type="entry name" value="P-loop containing nucleoside triphosphate hydrolases"/>
    <property type="match status" value="1"/>
</dbReference>
<dbReference type="InterPro" id="IPR050086">
    <property type="entry name" value="MetN_ABC_transporter-like"/>
</dbReference>
<evidence type="ECO:0000313" key="11">
    <source>
        <dbReference type="EMBL" id="QSP95086.1"/>
    </source>
</evidence>
<keyword evidence="12" id="KW-1185">Reference proteome</keyword>
<reference evidence="11 12" key="1">
    <citation type="submission" date="2021-03" db="EMBL/GenBank/DDBJ databases">
        <title>Genome sequencing of Marinobacter sp. LPB0319.</title>
        <authorList>
            <person name="Kim J."/>
        </authorList>
    </citation>
    <scope>NUCLEOTIDE SEQUENCE [LARGE SCALE GENOMIC DNA]</scope>
    <source>
        <strain evidence="11 12">LPB0319</strain>
    </source>
</reference>